<evidence type="ECO:0000313" key="1">
    <source>
        <dbReference type="EMBL" id="NKY99026.1"/>
    </source>
</evidence>
<evidence type="ECO:0000313" key="2">
    <source>
        <dbReference type="Proteomes" id="UP000553209"/>
    </source>
</evidence>
<dbReference type="AlphaFoldDB" id="A0A7X6RRA6"/>
<reference evidence="1 2" key="1">
    <citation type="submission" date="2020-04" db="EMBL/GenBank/DDBJ databases">
        <title>MicrobeNet Type strains.</title>
        <authorList>
            <person name="Nicholson A.C."/>
        </authorList>
    </citation>
    <scope>NUCLEOTIDE SEQUENCE [LARGE SCALE GENOMIC DNA]</scope>
    <source>
        <strain evidence="1 2">ATCC 23612</strain>
    </source>
</reference>
<accession>A0A7X6RRA6</accession>
<keyword evidence="2" id="KW-1185">Reference proteome</keyword>
<proteinExistence type="predicted"/>
<dbReference type="EMBL" id="JAAXPG010000013">
    <property type="protein sequence ID" value="NKY99026.1"/>
    <property type="molecule type" value="Genomic_DNA"/>
</dbReference>
<comment type="caution">
    <text evidence="1">The sequence shown here is derived from an EMBL/GenBank/DDBJ whole genome shotgun (WGS) entry which is preliminary data.</text>
</comment>
<dbReference type="Proteomes" id="UP000553209">
    <property type="component" value="Unassembled WGS sequence"/>
</dbReference>
<dbReference type="RefSeq" id="WP_061079341.1">
    <property type="nucleotide sequence ID" value="NZ_JAAXPG010000013.1"/>
</dbReference>
<protein>
    <submittedName>
        <fullName evidence="1">Uncharacterized protein</fullName>
    </submittedName>
</protein>
<name>A0A7X6RRA6_9ACTN</name>
<gene>
    <name evidence="1" type="ORF">HGB44_15350</name>
</gene>
<sequence>MAQTPSPEPPDIVGLMVEAYRRADIGAHRISATGVRIPLPGAGPFDADYSEAVERAREYPAEQYPQMAEQTVLATMRRFREQGVLLGTHYPPRSDDHGRGALVAVFGRMGVEVRFETPRTLRLALPDGGHATTDVSAYLAEVENASEDGAFEEAGRFAETILRRMDQVREQPPASAERLRVRLYPGDAFPEGVLDGLVARELAPGLWQTVAVDLPDSVQPLSRRTHEESGRATEEVFAEAVARSVAEPVEVSEHEIDGVGIVHVGGQHLYVSAQVHVLDRHLGEAPHGALVALPVAQVVLAHPLGQAHPILAMERFQELAGRFAADADKPVTPQLYWWRPGSGTDLPRLSAVAVEVDHGAGSVALRTADPEFGPLLESLMRAGRA</sequence>
<organism evidence="1 2">
    <name type="scientific">Nocardiopsis alborubida</name>
    <dbReference type="NCBI Taxonomy" id="146802"/>
    <lineage>
        <taxon>Bacteria</taxon>
        <taxon>Bacillati</taxon>
        <taxon>Actinomycetota</taxon>
        <taxon>Actinomycetes</taxon>
        <taxon>Streptosporangiales</taxon>
        <taxon>Nocardiopsidaceae</taxon>
        <taxon>Nocardiopsis</taxon>
    </lineage>
</organism>